<evidence type="ECO:0000313" key="2">
    <source>
        <dbReference type="Proteomes" id="UP000190648"/>
    </source>
</evidence>
<dbReference type="AlphaFoldDB" id="A0A1V4KJ30"/>
<organism evidence="1 2">
    <name type="scientific">Patagioenas fasciata monilis</name>
    <dbReference type="NCBI Taxonomy" id="372326"/>
    <lineage>
        <taxon>Eukaryota</taxon>
        <taxon>Metazoa</taxon>
        <taxon>Chordata</taxon>
        <taxon>Craniata</taxon>
        <taxon>Vertebrata</taxon>
        <taxon>Euteleostomi</taxon>
        <taxon>Archelosauria</taxon>
        <taxon>Archosauria</taxon>
        <taxon>Dinosauria</taxon>
        <taxon>Saurischia</taxon>
        <taxon>Theropoda</taxon>
        <taxon>Coelurosauria</taxon>
        <taxon>Aves</taxon>
        <taxon>Neognathae</taxon>
        <taxon>Neoaves</taxon>
        <taxon>Columbimorphae</taxon>
        <taxon>Columbiformes</taxon>
        <taxon>Columbidae</taxon>
        <taxon>Patagioenas</taxon>
    </lineage>
</organism>
<evidence type="ECO:0000313" key="1">
    <source>
        <dbReference type="EMBL" id="OPJ84480.1"/>
    </source>
</evidence>
<gene>
    <name evidence="1" type="ORF">AV530_015886</name>
</gene>
<dbReference type="EMBL" id="LSYS01003057">
    <property type="protein sequence ID" value="OPJ84480.1"/>
    <property type="molecule type" value="Genomic_DNA"/>
</dbReference>
<reference evidence="1 2" key="1">
    <citation type="submission" date="2016-02" db="EMBL/GenBank/DDBJ databases">
        <title>Band-tailed pigeon sequencing and assembly.</title>
        <authorList>
            <person name="Soares A.E."/>
            <person name="Novak B.J."/>
            <person name="Rice E.S."/>
            <person name="O'Connell B."/>
            <person name="Chang D."/>
            <person name="Weber S."/>
            <person name="Shapiro B."/>
        </authorList>
    </citation>
    <scope>NUCLEOTIDE SEQUENCE [LARGE SCALE GENOMIC DNA]</scope>
    <source>
        <strain evidence="1">BTP2013</strain>
        <tissue evidence="1">Blood</tissue>
    </source>
</reference>
<sequence length="130" mass="14548">MLCSCSSESPQGLAGIKDLSFLVPSLPCCKLSTCSEEAPGVCSVWLELHDLKCFCFPDRSMQCKRDMVAGCWKAHCLWGLEMTASGQPKPRKRNVEHLQPYLLCGHIKRKKLRLSPPSWHSQKGSARASW</sequence>
<protein>
    <submittedName>
        <fullName evidence="1">Uncharacterized protein</fullName>
    </submittedName>
</protein>
<accession>A0A1V4KJ30</accession>
<comment type="caution">
    <text evidence="1">The sequence shown here is derived from an EMBL/GenBank/DDBJ whole genome shotgun (WGS) entry which is preliminary data.</text>
</comment>
<keyword evidence="2" id="KW-1185">Reference proteome</keyword>
<proteinExistence type="predicted"/>
<name>A0A1V4KJ30_PATFA</name>
<dbReference type="Proteomes" id="UP000190648">
    <property type="component" value="Unassembled WGS sequence"/>
</dbReference>